<dbReference type="PANTHER" id="PTHR33747">
    <property type="entry name" value="UPF0225 PROTEIN SCO1677"/>
    <property type="match status" value="1"/>
</dbReference>
<feature type="domain" description="YchJ-like middle NTF2-like" evidence="1">
    <location>
        <begin position="28"/>
        <end position="128"/>
    </location>
</feature>
<reference evidence="2 3" key="1">
    <citation type="submission" date="2019-07" db="EMBL/GenBank/DDBJ databases">
        <title>Genome sequencing of 100 strains of the haloalkaliphilic chemolithoautotrophic sulfur-oxidizing bacterium Thioalkalivibrio.</title>
        <authorList>
            <person name="Muyzer G."/>
        </authorList>
    </citation>
    <scope>NUCLEOTIDE SEQUENCE [LARGE SCALE GENOMIC DNA]</scope>
    <source>
        <strain evidence="2 3">ASO4-4</strain>
    </source>
</reference>
<dbReference type="Pfam" id="PF17775">
    <property type="entry name" value="YchJ_M-like"/>
    <property type="match status" value="1"/>
</dbReference>
<organism evidence="2 3">
    <name type="scientific">Desulfobotulus alkaliphilus</name>
    <dbReference type="NCBI Taxonomy" id="622671"/>
    <lineage>
        <taxon>Bacteria</taxon>
        <taxon>Pseudomonadati</taxon>
        <taxon>Thermodesulfobacteriota</taxon>
        <taxon>Desulfobacteria</taxon>
        <taxon>Desulfobacterales</taxon>
        <taxon>Desulfobacteraceae</taxon>
        <taxon>Desulfobotulus</taxon>
    </lineage>
</organism>
<dbReference type="SUPFAM" id="SSF103642">
    <property type="entry name" value="Sec-C motif"/>
    <property type="match status" value="1"/>
</dbReference>
<dbReference type="Pfam" id="PF02810">
    <property type="entry name" value="SEC-C"/>
    <property type="match status" value="2"/>
</dbReference>
<evidence type="ECO:0000313" key="2">
    <source>
        <dbReference type="EMBL" id="TWI68618.1"/>
    </source>
</evidence>
<evidence type="ECO:0000259" key="1">
    <source>
        <dbReference type="Pfam" id="PF17775"/>
    </source>
</evidence>
<dbReference type="InterPro" id="IPR004027">
    <property type="entry name" value="SEC_C_motif"/>
</dbReference>
<dbReference type="SUPFAM" id="SSF54427">
    <property type="entry name" value="NTF2-like"/>
    <property type="match status" value="1"/>
</dbReference>
<protein>
    <submittedName>
        <fullName evidence="2">SEC-C motif-containing protein</fullName>
    </submittedName>
</protein>
<dbReference type="Gene3D" id="3.10.450.50">
    <property type="match status" value="1"/>
</dbReference>
<dbReference type="NCBIfam" id="NF002486">
    <property type="entry name" value="PRK01752.1"/>
    <property type="match status" value="1"/>
</dbReference>
<dbReference type="InterPro" id="IPR032710">
    <property type="entry name" value="NTF2-like_dom_sf"/>
</dbReference>
<proteinExistence type="predicted"/>
<dbReference type="EMBL" id="VLLC01000020">
    <property type="protein sequence ID" value="TWI68618.1"/>
    <property type="molecule type" value="Genomic_DNA"/>
</dbReference>
<dbReference type="InterPro" id="IPR048469">
    <property type="entry name" value="YchJ-like_M"/>
</dbReference>
<dbReference type="PANTHER" id="PTHR33747:SF1">
    <property type="entry name" value="ADENYLATE CYCLASE-ASSOCIATED CAP C-TERMINAL DOMAIN-CONTAINING PROTEIN"/>
    <property type="match status" value="1"/>
</dbReference>
<dbReference type="OrthoDB" id="21421at2"/>
<comment type="caution">
    <text evidence="2">The sequence shown here is derived from an EMBL/GenBank/DDBJ whole genome shotgun (WGS) entry which is preliminary data.</text>
</comment>
<keyword evidence="3" id="KW-1185">Reference proteome</keyword>
<dbReference type="RefSeq" id="WP_144685563.1">
    <property type="nucleotide sequence ID" value="NZ_VLLC01000020.1"/>
</dbReference>
<dbReference type="Proteomes" id="UP000318307">
    <property type="component" value="Unassembled WGS sequence"/>
</dbReference>
<evidence type="ECO:0000313" key="3">
    <source>
        <dbReference type="Proteomes" id="UP000318307"/>
    </source>
</evidence>
<sequence length="166" mass="18473">MEQCPCGSGQTFDACCDPYISGSASAPTAEALMRSRYTAYARVAMDYIFETTHPDQRGDYDADGAKAWAESSQWHGLEILAKEKGLEGDAEGNLEFAAHFSQDGKRYVHHERAFFRKGDDEKWYFYDGQPVTTETVRREGPKVGRNDACPCGSGKKYKKCCIDNAA</sequence>
<dbReference type="NCBIfam" id="NF002449">
    <property type="entry name" value="PRK01617.1"/>
    <property type="match status" value="1"/>
</dbReference>
<dbReference type="AlphaFoldDB" id="A0A562RHT0"/>
<accession>A0A562RHT0</accession>
<gene>
    <name evidence="2" type="ORF">LZ24_02454</name>
</gene>
<name>A0A562RHT0_9BACT</name>